<keyword evidence="4" id="KW-0670">Pyruvate</keyword>
<organism evidence="4">
    <name type="scientific">Rhipicephalus zambeziensis</name>
    <dbReference type="NCBI Taxonomy" id="60191"/>
    <lineage>
        <taxon>Eukaryota</taxon>
        <taxon>Metazoa</taxon>
        <taxon>Ecdysozoa</taxon>
        <taxon>Arthropoda</taxon>
        <taxon>Chelicerata</taxon>
        <taxon>Arachnida</taxon>
        <taxon>Acari</taxon>
        <taxon>Parasitiformes</taxon>
        <taxon>Ixodida</taxon>
        <taxon>Ixodoidea</taxon>
        <taxon>Ixodidae</taxon>
        <taxon>Rhipicephalinae</taxon>
        <taxon>Rhipicephalus</taxon>
        <taxon>Rhipicephalus</taxon>
    </lineage>
</organism>
<dbReference type="GO" id="GO:0051287">
    <property type="term" value="F:NAD binding"/>
    <property type="evidence" value="ECO:0007669"/>
    <property type="project" value="InterPro"/>
</dbReference>
<evidence type="ECO:0000256" key="2">
    <source>
        <dbReference type="ARBA" id="ARBA00023027"/>
    </source>
</evidence>
<dbReference type="GO" id="GO:0016491">
    <property type="term" value="F:oxidoreductase activity"/>
    <property type="evidence" value="ECO:0007669"/>
    <property type="project" value="UniProtKB-KW"/>
</dbReference>
<dbReference type="CDD" id="cd05300">
    <property type="entry name" value="2-Hacid_dh_1"/>
    <property type="match status" value="1"/>
</dbReference>
<name>A0A224YNT1_9ACAR</name>
<keyword evidence="2" id="KW-0520">NAD</keyword>
<dbReference type="Pfam" id="PF02826">
    <property type="entry name" value="2-Hacid_dh_C"/>
    <property type="match status" value="1"/>
</dbReference>
<dbReference type="EMBL" id="GFPF01008121">
    <property type="protein sequence ID" value="MAA19267.1"/>
    <property type="molecule type" value="Transcribed_RNA"/>
</dbReference>
<dbReference type="AlphaFoldDB" id="A0A224YNT1"/>
<evidence type="ECO:0000313" key="4">
    <source>
        <dbReference type="EMBL" id="MAA19267.1"/>
    </source>
</evidence>
<dbReference type="SUPFAM" id="SSF51735">
    <property type="entry name" value="NAD(P)-binding Rossmann-fold domains"/>
    <property type="match status" value="1"/>
</dbReference>
<keyword evidence="1" id="KW-0560">Oxidoreductase</keyword>
<reference evidence="4" key="1">
    <citation type="journal article" date="2017" name="Parasit. Vectors">
        <title>Sialotranscriptomics of Rhipicephalus zambeziensis reveals intricate expression profiles of secretory proteins and suggests tight temporal transcriptional regulation during blood-feeding.</title>
        <authorList>
            <person name="de Castro M.H."/>
            <person name="de Klerk D."/>
            <person name="Pienaar R."/>
            <person name="Rees D.J.G."/>
            <person name="Mans B.J."/>
        </authorList>
    </citation>
    <scope>NUCLEOTIDE SEQUENCE</scope>
    <source>
        <tissue evidence="4">Salivary glands</tissue>
    </source>
</reference>
<evidence type="ECO:0000259" key="3">
    <source>
        <dbReference type="Pfam" id="PF02826"/>
    </source>
</evidence>
<proteinExistence type="predicted"/>
<dbReference type="PANTHER" id="PTHR43333:SF1">
    <property type="entry name" value="D-ISOMER SPECIFIC 2-HYDROXYACID DEHYDROGENASE NAD-BINDING DOMAIN-CONTAINING PROTEIN"/>
    <property type="match status" value="1"/>
</dbReference>
<sequence>MLQPSLRSFSRFGRISCRQADLVARGAKRERFCVSPCLHPVLRSFATEDRQEVSEMARPEIYVVSRIPNLAEHLRQAVKDRANVVEIVAKFTVHNDCPKIKPEVVKKLQSVEILITDTHILKDILYQLPNMKLVQVTSAGVENLLPNISRSLPVPTYTIVRASCFGILMGEYVVAGIINFERGLYRYFELQKAKSWDDMISLNFRTLSDLRVSILGAGVIGEEIAKSLVQFGATVNGFARRARNSEELRRSSFQRISPDLHTLLEDCHYLVNALPSTPSTVGLLNGDVLRQCKNSPVFINIGRGNIISEECLLNALKEKWISGAMLDVFEVEPLPLSSPLWSTPDVIVTPHMSGPSRPQEVVKSFMINFEKFLAGEPLLYTFSFDSGY</sequence>
<protein>
    <submittedName>
        <fullName evidence="4">Glyoxylate/hydroxypyruvate reductase</fullName>
    </submittedName>
</protein>
<dbReference type="SUPFAM" id="SSF52283">
    <property type="entry name" value="Formate/glycerate dehydrogenase catalytic domain-like"/>
    <property type="match status" value="1"/>
</dbReference>
<dbReference type="InterPro" id="IPR006140">
    <property type="entry name" value="D-isomer_DH_NAD-bd"/>
</dbReference>
<accession>A0A224YNT1</accession>
<dbReference type="Gene3D" id="3.40.50.720">
    <property type="entry name" value="NAD(P)-binding Rossmann-like Domain"/>
    <property type="match status" value="2"/>
</dbReference>
<evidence type="ECO:0000256" key="1">
    <source>
        <dbReference type="ARBA" id="ARBA00023002"/>
    </source>
</evidence>
<feature type="domain" description="D-isomer specific 2-hydroxyacid dehydrogenase NAD-binding" evidence="3">
    <location>
        <begin position="175"/>
        <end position="353"/>
    </location>
</feature>
<dbReference type="PANTHER" id="PTHR43333">
    <property type="entry name" value="2-HACID_DH_C DOMAIN-CONTAINING PROTEIN"/>
    <property type="match status" value="1"/>
</dbReference>
<dbReference type="InterPro" id="IPR036291">
    <property type="entry name" value="NAD(P)-bd_dom_sf"/>
</dbReference>
<dbReference type="FunFam" id="3.40.50.720:FF:000363">
    <property type="entry name" value="D-isomer specific 2-hydroxyacid dehydrogenase"/>
    <property type="match status" value="1"/>
</dbReference>